<dbReference type="RefSeq" id="WP_125963294.1">
    <property type="nucleotide sequence ID" value="NZ_QXGM01000001.1"/>
</dbReference>
<organism evidence="13 14">
    <name type="scientific">Bifidobacterium dolichotidis</name>
    <dbReference type="NCBI Taxonomy" id="2306976"/>
    <lineage>
        <taxon>Bacteria</taxon>
        <taxon>Bacillati</taxon>
        <taxon>Actinomycetota</taxon>
        <taxon>Actinomycetes</taxon>
        <taxon>Bifidobacteriales</taxon>
        <taxon>Bifidobacteriaceae</taxon>
        <taxon>Bifidobacterium</taxon>
    </lineage>
</organism>
<name>A0A430FTH1_9BIFI</name>
<proteinExistence type="inferred from homology"/>
<feature type="binding site" evidence="8">
    <location>
        <position position="183"/>
    </location>
    <ligand>
        <name>Zn(2+)</name>
        <dbReference type="ChEBI" id="CHEBI:29105"/>
    </ligand>
</feature>
<comment type="subcellular location">
    <subcellularLocation>
        <location evidence="8">Cytoplasm</location>
    </subcellularLocation>
</comment>
<feature type="binding site" evidence="10">
    <location>
        <position position="176"/>
    </location>
    <ligand>
        <name>substrate</name>
    </ligand>
</feature>
<feature type="binding site" evidence="8">
    <location>
        <begin position="85"/>
        <end position="88"/>
    </location>
    <ligand>
        <name>ATP</name>
        <dbReference type="ChEBI" id="CHEBI:30616"/>
    </ligand>
</feature>
<dbReference type="GO" id="GO:0046104">
    <property type="term" value="P:thymidine metabolic process"/>
    <property type="evidence" value="ECO:0007669"/>
    <property type="project" value="TreeGrafter"/>
</dbReference>
<comment type="subunit">
    <text evidence="8">Homotetramer.</text>
</comment>
<gene>
    <name evidence="8" type="primary">tdk</name>
    <name evidence="13" type="ORF">D2E26_0724</name>
</gene>
<evidence type="ECO:0000256" key="3">
    <source>
        <dbReference type="ARBA" id="ARBA00022634"/>
    </source>
</evidence>
<comment type="catalytic activity">
    <reaction evidence="8 11">
        <text>thymidine + ATP = dTMP + ADP + H(+)</text>
        <dbReference type="Rhea" id="RHEA:19129"/>
        <dbReference type="ChEBI" id="CHEBI:15378"/>
        <dbReference type="ChEBI" id="CHEBI:17748"/>
        <dbReference type="ChEBI" id="CHEBI:30616"/>
        <dbReference type="ChEBI" id="CHEBI:63528"/>
        <dbReference type="ChEBI" id="CHEBI:456216"/>
        <dbReference type="EC" id="2.7.1.21"/>
    </reaction>
</comment>
<protein>
    <recommendedName>
        <fullName evidence="2 8">Thymidine kinase</fullName>
        <ecNumber evidence="2 8">2.7.1.21</ecNumber>
    </recommendedName>
</protein>
<evidence type="ECO:0000256" key="10">
    <source>
        <dbReference type="PIRSR" id="PIRSR035805-2"/>
    </source>
</evidence>
<keyword evidence="4 8" id="KW-0808">Transferase</keyword>
<dbReference type="Pfam" id="PF00265">
    <property type="entry name" value="TK"/>
    <property type="match status" value="1"/>
</dbReference>
<dbReference type="SUPFAM" id="SSF57716">
    <property type="entry name" value="Glucocorticoid receptor-like (DNA-binding domain)"/>
    <property type="match status" value="1"/>
</dbReference>
<evidence type="ECO:0000256" key="5">
    <source>
        <dbReference type="ARBA" id="ARBA00022741"/>
    </source>
</evidence>
<feature type="binding site" evidence="8">
    <location>
        <position position="145"/>
    </location>
    <ligand>
        <name>Zn(2+)</name>
        <dbReference type="ChEBI" id="CHEBI:29105"/>
    </ligand>
</feature>
<reference evidence="13 14" key="1">
    <citation type="submission" date="2018-09" db="EMBL/GenBank/DDBJ databases">
        <title>Characterization of the phylogenetic diversity of five novel species belonging to the genus Bifidobacterium.</title>
        <authorList>
            <person name="Lugli G.A."/>
            <person name="Duranti S."/>
            <person name="Milani C."/>
        </authorList>
    </citation>
    <scope>NUCLEOTIDE SEQUENCE [LARGE SCALE GENOMIC DNA]</scope>
    <source>
        <strain evidence="13 14">2036B</strain>
    </source>
</reference>
<evidence type="ECO:0000256" key="11">
    <source>
        <dbReference type="RuleBase" id="RU000544"/>
    </source>
</evidence>
<evidence type="ECO:0000256" key="8">
    <source>
        <dbReference type="HAMAP-Rule" id="MF_00124"/>
    </source>
</evidence>
<keyword evidence="7 8" id="KW-0067">ATP-binding</keyword>
<keyword evidence="14" id="KW-1185">Reference proteome</keyword>
<dbReference type="Gene3D" id="3.30.60.20">
    <property type="match status" value="1"/>
</dbReference>
<evidence type="ECO:0000313" key="14">
    <source>
        <dbReference type="Proteomes" id="UP000287609"/>
    </source>
</evidence>
<comment type="caution">
    <text evidence="13">The sequence shown here is derived from an EMBL/GenBank/DDBJ whole genome shotgun (WGS) entry which is preliminary data.</text>
</comment>
<keyword evidence="8" id="KW-0862">Zinc</keyword>
<dbReference type="EC" id="2.7.1.21" evidence="2 8"/>
<evidence type="ECO:0000256" key="1">
    <source>
        <dbReference type="ARBA" id="ARBA00007587"/>
    </source>
</evidence>
<comment type="similarity">
    <text evidence="1 8 12">Belongs to the thymidine kinase family.</text>
</comment>
<dbReference type="HAMAP" id="MF_00124">
    <property type="entry name" value="Thymidine_kinase"/>
    <property type="match status" value="1"/>
</dbReference>
<dbReference type="GO" id="GO:0005524">
    <property type="term" value="F:ATP binding"/>
    <property type="evidence" value="ECO:0007669"/>
    <property type="project" value="UniProtKB-UniRule"/>
</dbReference>
<evidence type="ECO:0000256" key="4">
    <source>
        <dbReference type="ARBA" id="ARBA00022679"/>
    </source>
</evidence>
<dbReference type="PIRSF" id="PIRSF035805">
    <property type="entry name" value="TK_cell"/>
    <property type="match status" value="1"/>
</dbReference>
<feature type="binding site" evidence="10">
    <location>
        <begin position="168"/>
        <end position="171"/>
    </location>
    <ligand>
        <name>substrate</name>
    </ligand>
</feature>
<dbReference type="Gene3D" id="3.40.50.300">
    <property type="entry name" value="P-loop containing nucleotide triphosphate hydrolases"/>
    <property type="match status" value="1"/>
</dbReference>
<keyword evidence="8" id="KW-0479">Metal-binding</keyword>
<evidence type="ECO:0000256" key="9">
    <source>
        <dbReference type="PIRSR" id="PIRSR035805-1"/>
    </source>
</evidence>
<dbReference type="PANTHER" id="PTHR11441">
    <property type="entry name" value="THYMIDINE KINASE"/>
    <property type="match status" value="1"/>
</dbReference>
<keyword evidence="8" id="KW-0963">Cytoplasm</keyword>
<dbReference type="SUPFAM" id="SSF52540">
    <property type="entry name" value="P-loop containing nucleoside triphosphate hydrolases"/>
    <property type="match status" value="1"/>
</dbReference>
<comment type="caution">
    <text evidence="8">Lacks conserved residue(s) required for the propagation of feature annotation.</text>
</comment>
<dbReference type="PANTHER" id="PTHR11441:SF0">
    <property type="entry name" value="THYMIDINE KINASE, CYTOSOLIC"/>
    <property type="match status" value="1"/>
</dbReference>
<evidence type="ECO:0000256" key="7">
    <source>
        <dbReference type="ARBA" id="ARBA00022840"/>
    </source>
</evidence>
<feature type="binding site" evidence="8">
    <location>
        <position position="180"/>
    </location>
    <ligand>
        <name>Zn(2+)</name>
        <dbReference type="ChEBI" id="CHEBI:29105"/>
    </ligand>
</feature>
<evidence type="ECO:0000256" key="2">
    <source>
        <dbReference type="ARBA" id="ARBA00012118"/>
    </source>
</evidence>
<dbReference type="GO" id="GO:0071897">
    <property type="term" value="P:DNA biosynthetic process"/>
    <property type="evidence" value="ECO:0007669"/>
    <property type="project" value="UniProtKB-KW"/>
</dbReference>
<dbReference type="OrthoDB" id="9781579at2"/>
<feature type="active site" description="Proton acceptor" evidence="8 9">
    <location>
        <position position="86"/>
    </location>
</feature>
<accession>A0A430FTH1</accession>
<dbReference type="GO" id="GO:0005829">
    <property type="term" value="C:cytosol"/>
    <property type="evidence" value="ECO:0007669"/>
    <property type="project" value="TreeGrafter"/>
</dbReference>
<dbReference type="EMBL" id="QXGM01000001">
    <property type="protein sequence ID" value="RSX56161.1"/>
    <property type="molecule type" value="Genomic_DNA"/>
</dbReference>
<dbReference type="InterPro" id="IPR027417">
    <property type="entry name" value="P-loop_NTPase"/>
</dbReference>
<dbReference type="NCBIfam" id="NF003300">
    <property type="entry name" value="PRK04296.1-5"/>
    <property type="match status" value="1"/>
</dbReference>
<keyword evidence="6 8" id="KW-0418">Kinase</keyword>
<keyword evidence="3 8" id="KW-0237">DNA synthesis</keyword>
<feature type="binding site" evidence="8">
    <location>
        <position position="143"/>
    </location>
    <ligand>
        <name>Zn(2+)</name>
        <dbReference type="ChEBI" id="CHEBI:29105"/>
    </ligand>
</feature>
<sequence>MAKLYFKFGAVGASKTANALMVRYNYLERGKVPVMLKPRMECRDGEHTIRSRIGLEAECAFVEDFLESMKHHQGDEVDFDVVIVDEAQFLTTQQIDELAAIVDNYDVSVICYGLRTDFQGEGFEGATRLLLIADKIENIKTVCWCGRAACFNARIDNQGNIIRAGDKIVFGGTGTYISLCRKHYYQGITSGNAMNTDESLSLVEE</sequence>
<dbReference type="Proteomes" id="UP000287609">
    <property type="component" value="Unassembled WGS sequence"/>
</dbReference>
<evidence type="ECO:0000256" key="6">
    <source>
        <dbReference type="ARBA" id="ARBA00022777"/>
    </source>
</evidence>
<dbReference type="InterPro" id="IPR001267">
    <property type="entry name" value="Thymidine_kinase"/>
</dbReference>
<evidence type="ECO:0000313" key="13">
    <source>
        <dbReference type="EMBL" id="RSX56161.1"/>
    </source>
</evidence>
<dbReference type="GO" id="GO:0008270">
    <property type="term" value="F:zinc ion binding"/>
    <property type="evidence" value="ECO:0007669"/>
    <property type="project" value="UniProtKB-UniRule"/>
</dbReference>
<dbReference type="AlphaFoldDB" id="A0A430FTH1"/>
<evidence type="ECO:0000256" key="12">
    <source>
        <dbReference type="RuleBase" id="RU004165"/>
    </source>
</evidence>
<keyword evidence="5 8" id="KW-0547">Nucleotide-binding</keyword>
<dbReference type="GO" id="GO:0004797">
    <property type="term" value="F:thymidine kinase activity"/>
    <property type="evidence" value="ECO:0007669"/>
    <property type="project" value="UniProtKB-UniRule"/>
</dbReference>